<protein>
    <submittedName>
        <fullName evidence="1">Uncharacterized protein</fullName>
    </submittedName>
</protein>
<sequence length="15" mass="1824">MSMWYVCIPPSHLIF</sequence>
<name>A0A0A9FUG2_ARUDO</name>
<organism evidence="1">
    <name type="scientific">Arundo donax</name>
    <name type="common">Giant reed</name>
    <name type="synonym">Donax arundinaceus</name>
    <dbReference type="NCBI Taxonomy" id="35708"/>
    <lineage>
        <taxon>Eukaryota</taxon>
        <taxon>Viridiplantae</taxon>
        <taxon>Streptophyta</taxon>
        <taxon>Embryophyta</taxon>
        <taxon>Tracheophyta</taxon>
        <taxon>Spermatophyta</taxon>
        <taxon>Magnoliopsida</taxon>
        <taxon>Liliopsida</taxon>
        <taxon>Poales</taxon>
        <taxon>Poaceae</taxon>
        <taxon>PACMAD clade</taxon>
        <taxon>Arundinoideae</taxon>
        <taxon>Arundineae</taxon>
        <taxon>Arundo</taxon>
    </lineage>
</organism>
<proteinExistence type="predicted"/>
<reference evidence="1" key="2">
    <citation type="journal article" date="2015" name="Data Brief">
        <title>Shoot transcriptome of the giant reed, Arundo donax.</title>
        <authorList>
            <person name="Barrero R.A."/>
            <person name="Guerrero F.D."/>
            <person name="Moolhuijzen P."/>
            <person name="Goolsby J.A."/>
            <person name="Tidwell J."/>
            <person name="Bellgard S.E."/>
            <person name="Bellgard M.I."/>
        </authorList>
    </citation>
    <scope>NUCLEOTIDE SEQUENCE</scope>
    <source>
        <tissue evidence="1">Shoot tissue taken approximately 20 cm above the soil surface</tissue>
    </source>
</reference>
<dbReference type="EMBL" id="GBRH01183012">
    <property type="protein sequence ID" value="JAE14884.1"/>
    <property type="molecule type" value="Transcribed_RNA"/>
</dbReference>
<accession>A0A0A9FUG2</accession>
<reference evidence="1" key="1">
    <citation type="submission" date="2014-09" db="EMBL/GenBank/DDBJ databases">
        <authorList>
            <person name="Magalhaes I.L.F."/>
            <person name="Oliveira U."/>
            <person name="Santos F.R."/>
            <person name="Vidigal T.H.D.A."/>
            <person name="Brescovit A.D."/>
            <person name="Santos A.J."/>
        </authorList>
    </citation>
    <scope>NUCLEOTIDE SEQUENCE</scope>
    <source>
        <tissue evidence="1">Shoot tissue taken approximately 20 cm above the soil surface</tissue>
    </source>
</reference>
<evidence type="ECO:0000313" key="1">
    <source>
        <dbReference type="EMBL" id="JAE14884.1"/>
    </source>
</evidence>